<protein>
    <recommendedName>
        <fullName evidence="1">Globin-sensor domain-containing protein</fullName>
    </recommendedName>
</protein>
<evidence type="ECO:0000313" key="3">
    <source>
        <dbReference type="Proteomes" id="UP000663852"/>
    </source>
</evidence>
<dbReference type="InterPro" id="IPR012292">
    <property type="entry name" value="Globin/Proto"/>
</dbReference>
<dbReference type="AlphaFoldDB" id="A0A815Q720"/>
<proteinExistence type="predicted"/>
<name>A0A815Q720_ADIRI</name>
<gene>
    <name evidence="2" type="ORF">EDS130_LOCUS40049</name>
</gene>
<dbReference type="GO" id="GO:0020037">
    <property type="term" value="F:heme binding"/>
    <property type="evidence" value="ECO:0007669"/>
    <property type="project" value="InterPro"/>
</dbReference>
<organism evidence="2 3">
    <name type="scientific">Adineta ricciae</name>
    <name type="common">Rotifer</name>
    <dbReference type="NCBI Taxonomy" id="249248"/>
    <lineage>
        <taxon>Eukaryota</taxon>
        <taxon>Metazoa</taxon>
        <taxon>Spiralia</taxon>
        <taxon>Gnathifera</taxon>
        <taxon>Rotifera</taxon>
        <taxon>Eurotatoria</taxon>
        <taxon>Bdelloidea</taxon>
        <taxon>Adinetida</taxon>
        <taxon>Adinetidae</taxon>
        <taxon>Adineta</taxon>
    </lineage>
</organism>
<dbReference type="EMBL" id="CAJNOJ010000470">
    <property type="protein sequence ID" value="CAF1459414.1"/>
    <property type="molecule type" value="Genomic_DNA"/>
</dbReference>
<reference evidence="2" key="1">
    <citation type="submission" date="2021-02" db="EMBL/GenBank/DDBJ databases">
        <authorList>
            <person name="Nowell W R."/>
        </authorList>
    </citation>
    <scope>NUCLEOTIDE SEQUENCE</scope>
</reference>
<dbReference type="GO" id="GO:0019825">
    <property type="term" value="F:oxygen binding"/>
    <property type="evidence" value="ECO:0007669"/>
    <property type="project" value="InterPro"/>
</dbReference>
<dbReference type="Pfam" id="PF11563">
    <property type="entry name" value="Protoglobin"/>
    <property type="match status" value="1"/>
</dbReference>
<evidence type="ECO:0000313" key="2">
    <source>
        <dbReference type="EMBL" id="CAF1459414.1"/>
    </source>
</evidence>
<dbReference type="Proteomes" id="UP000663852">
    <property type="component" value="Unassembled WGS sequence"/>
</dbReference>
<dbReference type="PANTHER" id="PTHR42071:SF1">
    <property type="entry name" value="GLOBIN-SENSOR DOMAIN-CONTAINING PROTEIN"/>
    <property type="match status" value="1"/>
</dbReference>
<dbReference type="InterPro" id="IPR044398">
    <property type="entry name" value="Globin-sensor_dom"/>
</dbReference>
<accession>A0A815Q720</accession>
<evidence type="ECO:0000259" key="1">
    <source>
        <dbReference type="Pfam" id="PF11563"/>
    </source>
</evidence>
<dbReference type="PANTHER" id="PTHR42071">
    <property type="entry name" value="PROTOGLOBIN DOMAIN-CONTAINING PROTEIN"/>
    <property type="match status" value="1"/>
</dbReference>
<dbReference type="Gene3D" id="1.10.490.10">
    <property type="entry name" value="Globins"/>
    <property type="match status" value="1"/>
</dbReference>
<feature type="domain" description="Globin-sensor" evidence="1">
    <location>
        <begin position="16"/>
        <end position="194"/>
    </location>
</feature>
<comment type="caution">
    <text evidence="2">The sequence shown here is derived from an EMBL/GenBank/DDBJ whole genome shotgun (WGS) entry which is preliminary data.</text>
</comment>
<sequence>MAEHIDGSRLDTDLRYRFDYLSKFLNFTSDDIIALNTLARVATPLINSVAEIIYQKLLEYDITKNYFLRTTHDFKGTMTTDGNQLTLQSEQILFRIHSIRKYLCRILRQSTWNDAFLEYISNVGKIHTNLAGTHSIDVDYIHVNALFGYLEHVLIDGVIHHDEIDERRKNEIIIALNKLFWIQNDFFSMHYLNGSKKGNNDKKAK</sequence>
<dbReference type="OrthoDB" id="10027058at2759"/>